<dbReference type="EMBL" id="MT143335">
    <property type="protein sequence ID" value="QJA95689.1"/>
    <property type="molecule type" value="Genomic_DNA"/>
</dbReference>
<organism evidence="1">
    <name type="scientific">viral metagenome</name>
    <dbReference type="NCBI Taxonomy" id="1070528"/>
    <lineage>
        <taxon>unclassified sequences</taxon>
        <taxon>metagenomes</taxon>
        <taxon>organismal metagenomes</taxon>
    </lineage>
</organism>
<proteinExistence type="predicted"/>
<name>A0A6M3LMZ0_9ZZZZ</name>
<gene>
    <name evidence="1" type="ORF">MM415B05246_0008</name>
</gene>
<sequence length="51" mass="6011">MNELHEQTKELAEKAQKDGVKITVDPKIILELMEEIENLELEMQEMDETPR</sequence>
<accession>A0A6M3LMZ0</accession>
<reference evidence="1" key="1">
    <citation type="submission" date="2020-03" db="EMBL/GenBank/DDBJ databases">
        <title>The deep terrestrial virosphere.</title>
        <authorList>
            <person name="Holmfeldt K."/>
            <person name="Nilsson E."/>
            <person name="Simone D."/>
            <person name="Lopez-Fernandez M."/>
            <person name="Wu X."/>
            <person name="de Brujin I."/>
            <person name="Lundin D."/>
            <person name="Andersson A."/>
            <person name="Bertilsson S."/>
            <person name="Dopson M."/>
        </authorList>
    </citation>
    <scope>NUCLEOTIDE SEQUENCE</scope>
    <source>
        <strain evidence="1">MM415B05246</strain>
    </source>
</reference>
<protein>
    <submittedName>
        <fullName evidence="1">Uncharacterized protein</fullName>
    </submittedName>
</protein>
<evidence type="ECO:0000313" key="1">
    <source>
        <dbReference type="EMBL" id="QJA95689.1"/>
    </source>
</evidence>
<dbReference type="AlphaFoldDB" id="A0A6M3LMZ0"/>